<dbReference type="GO" id="GO:0016757">
    <property type="term" value="F:glycosyltransferase activity"/>
    <property type="evidence" value="ECO:0007669"/>
    <property type="project" value="InterPro"/>
</dbReference>
<organism evidence="2">
    <name type="scientific">marine sediment metagenome</name>
    <dbReference type="NCBI Taxonomy" id="412755"/>
    <lineage>
        <taxon>unclassified sequences</taxon>
        <taxon>metagenomes</taxon>
        <taxon>ecological metagenomes</taxon>
    </lineage>
</organism>
<accession>A0A0F8ZWQ5</accession>
<dbReference type="AlphaFoldDB" id="A0A0F8ZWQ5"/>
<evidence type="ECO:0000259" key="1">
    <source>
        <dbReference type="Pfam" id="PF00534"/>
    </source>
</evidence>
<dbReference type="SUPFAM" id="SSF53756">
    <property type="entry name" value="UDP-Glycosyltransferase/glycogen phosphorylase"/>
    <property type="match status" value="1"/>
</dbReference>
<comment type="caution">
    <text evidence="2">The sequence shown here is derived from an EMBL/GenBank/DDBJ whole genome shotgun (WGS) entry which is preliminary data.</text>
</comment>
<dbReference type="InterPro" id="IPR001296">
    <property type="entry name" value="Glyco_trans_1"/>
</dbReference>
<dbReference type="PANTHER" id="PTHR12526">
    <property type="entry name" value="GLYCOSYLTRANSFERASE"/>
    <property type="match status" value="1"/>
</dbReference>
<dbReference type="EMBL" id="LAZR01045669">
    <property type="protein sequence ID" value="KKK98317.1"/>
    <property type="molecule type" value="Genomic_DNA"/>
</dbReference>
<proteinExistence type="predicted"/>
<sequence>YFGATSCNSAAIAGKLANVPSITYMVNSSAVNQWWERPLNYVLSKCVNTWVTASKHLNGRIEFLTGKDGDARVVPNTIWPNIKKDKKQMREELGVIDDQLLYLCCGVLEERKGFDLAIKAFKDVTADTNRRIELFIKGEGSQRKKLQKMVDVQVNVFLSTEDLKISDVDMINACDVLVVPSVSDEDFPNVILMALYCGVPVIGTNIAGIPEQIKHCGGQVVISGMVSHLEYAMNMLLNNKRRKRLAKEAKEKFKSDYTSDKIMKKWGGIWHQKSQS</sequence>
<gene>
    <name evidence="2" type="ORF">LCGC14_2643970</name>
</gene>
<feature type="non-terminal residue" evidence="2">
    <location>
        <position position="1"/>
    </location>
</feature>
<evidence type="ECO:0000313" key="2">
    <source>
        <dbReference type="EMBL" id="KKK98317.1"/>
    </source>
</evidence>
<dbReference type="Gene3D" id="3.40.50.2000">
    <property type="entry name" value="Glycogen Phosphorylase B"/>
    <property type="match status" value="2"/>
</dbReference>
<protein>
    <recommendedName>
        <fullName evidence="1">Glycosyl transferase family 1 domain-containing protein</fullName>
    </recommendedName>
</protein>
<reference evidence="2" key="1">
    <citation type="journal article" date="2015" name="Nature">
        <title>Complex archaea that bridge the gap between prokaryotes and eukaryotes.</title>
        <authorList>
            <person name="Spang A."/>
            <person name="Saw J.H."/>
            <person name="Jorgensen S.L."/>
            <person name="Zaremba-Niedzwiedzka K."/>
            <person name="Martijn J."/>
            <person name="Lind A.E."/>
            <person name="van Eijk R."/>
            <person name="Schleper C."/>
            <person name="Guy L."/>
            <person name="Ettema T.J."/>
        </authorList>
    </citation>
    <scope>NUCLEOTIDE SEQUENCE</scope>
</reference>
<dbReference type="PANTHER" id="PTHR12526:SF627">
    <property type="entry name" value="D-RHAMNOSYLTRANSFERASE WBPZ"/>
    <property type="match status" value="1"/>
</dbReference>
<feature type="domain" description="Glycosyl transferase family 1" evidence="1">
    <location>
        <begin position="85"/>
        <end position="251"/>
    </location>
</feature>
<dbReference type="CDD" id="cd03801">
    <property type="entry name" value="GT4_PimA-like"/>
    <property type="match status" value="1"/>
</dbReference>
<name>A0A0F8ZWQ5_9ZZZZ</name>
<dbReference type="Pfam" id="PF00534">
    <property type="entry name" value="Glycos_transf_1"/>
    <property type="match status" value="1"/>
</dbReference>